<dbReference type="EMBL" id="HBGU01062784">
    <property type="protein sequence ID" value="CAD9520179.1"/>
    <property type="molecule type" value="Transcribed_RNA"/>
</dbReference>
<organism evidence="1">
    <name type="scientific">Haptolina brevifila</name>
    <dbReference type="NCBI Taxonomy" id="156173"/>
    <lineage>
        <taxon>Eukaryota</taxon>
        <taxon>Haptista</taxon>
        <taxon>Haptophyta</taxon>
        <taxon>Prymnesiophyceae</taxon>
        <taxon>Prymnesiales</taxon>
        <taxon>Prymnesiaceae</taxon>
        <taxon>Haptolina</taxon>
    </lineage>
</organism>
<gene>
    <name evidence="1" type="ORF">CBRE1094_LOCUS34231</name>
</gene>
<accession>A0A7S2IJA3</accession>
<evidence type="ECO:0000313" key="1">
    <source>
        <dbReference type="EMBL" id="CAD9520179.1"/>
    </source>
</evidence>
<name>A0A7S2IJA3_9EUKA</name>
<sequence>MGFVSTFYIPLARNKLWQECFFPQGASHPLGTSPGTTQELSESADLHLRGAEAGVPPEDAVRRVHLANGHNIAYALVECHAWHVATFEILDQHGDLIFEAKAGEAPRCAAYALEFCPSAHAQRLGSS</sequence>
<reference evidence="1" key="1">
    <citation type="submission" date="2021-01" db="EMBL/GenBank/DDBJ databases">
        <authorList>
            <person name="Corre E."/>
            <person name="Pelletier E."/>
            <person name="Niang G."/>
            <person name="Scheremetjew M."/>
            <person name="Finn R."/>
            <person name="Kale V."/>
            <person name="Holt S."/>
            <person name="Cochrane G."/>
            <person name="Meng A."/>
            <person name="Brown T."/>
            <person name="Cohen L."/>
        </authorList>
    </citation>
    <scope>NUCLEOTIDE SEQUENCE</scope>
    <source>
        <strain evidence="1">UTEX LB 985</strain>
    </source>
</reference>
<protein>
    <submittedName>
        <fullName evidence="1">Uncharacterized protein</fullName>
    </submittedName>
</protein>
<dbReference type="AlphaFoldDB" id="A0A7S2IJA3"/>
<proteinExistence type="predicted"/>